<dbReference type="GO" id="GO:0016020">
    <property type="term" value="C:membrane"/>
    <property type="evidence" value="ECO:0007669"/>
    <property type="project" value="UniProtKB-SubCell"/>
</dbReference>
<dbReference type="EC" id="2.7.13.3" evidence="3"/>
<dbReference type="SMART" id="SM00387">
    <property type="entry name" value="HATPase_c"/>
    <property type="match status" value="1"/>
</dbReference>
<evidence type="ECO:0000259" key="12">
    <source>
        <dbReference type="PROSITE" id="PS50885"/>
    </source>
</evidence>
<dbReference type="Gene3D" id="3.30.450.20">
    <property type="entry name" value="PAS domain"/>
    <property type="match status" value="1"/>
</dbReference>
<keyword evidence="10" id="KW-0812">Transmembrane</keyword>
<dbReference type="InterPro" id="IPR004358">
    <property type="entry name" value="Sig_transdc_His_kin-like_C"/>
</dbReference>
<evidence type="ECO:0000259" key="11">
    <source>
        <dbReference type="PROSITE" id="PS50109"/>
    </source>
</evidence>
<dbReference type="SMART" id="SM00304">
    <property type="entry name" value="HAMP"/>
    <property type="match status" value="1"/>
</dbReference>
<evidence type="ECO:0000256" key="10">
    <source>
        <dbReference type="SAM" id="Phobius"/>
    </source>
</evidence>
<evidence type="ECO:0000313" key="13">
    <source>
        <dbReference type="EMBL" id="ATB43378.1"/>
    </source>
</evidence>
<dbReference type="GO" id="GO:0005524">
    <property type="term" value="F:ATP binding"/>
    <property type="evidence" value="ECO:0007669"/>
    <property type="project" value="UniProtKB-KW"/>
</dbReference>
<dbReference type="EMBL" id="CP022098">
    <property type="protein sequence ID" value="ATB43378.1"/>
    <property type="molecule type" value="Genomic_DNA"/>
</dbReference>
<feature type="domain" description="HAMP" evidence="12">
    <location>
        <begin position="374"/>
        <end position="426"/>
    </location>
</feature>
<dbReference type="Proteomes" id="UP000217257">
    <property type="component" value="Chromosome"/>
</dbReference>
<dbReference type="Gene3D" id="1.10.287.130">
    <property type="match status" value="1"/>
</dbReference>
<dbReference type="InterPro" id="IPR003594">
    <property type="entry name" value="HATPase_dom"/>
</dbReference>
<accession>A0A250JIF3</accession>
<feature type="domain" description="Histidine kinase" evidence="11">
    <location>
        <begin position="504"/>
        <end position="725"/>
    </location>
</feature>
<keyword evidence="7 13" id="KW-0418">Kinase</keyword>
<proteinExistence type="predicted"/>
<evidence type="ECO:0000256" key="1">
    <source>
        <dbReference type="ARBA" id="ARBA00000085"/>
    </source>
</evidence>
<dbReference type="Pfam" id="PF00672">
    <property type="entry name" value="HAMP"/>
    <property type="match status" value="1"/>
</dbReference>
<evidence type="ECO:0000256" key="5">
    <source>
        <dbReference type="ARBA" id="ARBA00022679"/>
    </source>
</evidence>
<dbReference type="GO" id="GO:0007165">
    <property type="term" value="P:signal transduction"/>
    <property type="evidence" value="ECO:0007669"/>
    <property type="project" value="InterPro"/>
</dbReference>
<evidence type="ECO:0000313" key="14">
    <source>
        <dbReference type="Proteomes" id="UP000217257"/>
    </source>
</evidence>
<keyword evidence="10" id="KW-0472">Membrane</keyword>
<dbReference type="PANTHER" id="PTHR44936:SF10">
    <property type="entry name" value="SENSOR PROTEIN RSTB"/>
    <property type="match status" value="1"/>
</dbReference>
<dbReference type="InterPro" id="IPR003660">
    <property type="entry name" value="HAMP_dom"/>
</dbReference>
<dbReference type="PROSITE" id="PS50109">
    <property type="entry name" value="HIS_KIN"/>
    <property type="match status" value="1"/>
</dbReference>
<gene>
    <name evidence="13" type="ORF">CYFUS_008858</name>
</gene>
<dbReference type="InterPro" id="IPR005467">
    <property type="entry name" value="His_kinase_dom"/>
</dbReference>
<dbReference type="SUPFAM" id="SSF158472">
    <property type="entry name" value="HAMP domain-like"/>
    <property type="match status" value="1"/>
</dbReference>
<dbReference type="PANTHER" id="PTHR44936">
    <property type="entry name" value="SENSOR PROTEIN CREC"/>
    <property type="match status" value="1"/>
</dbReference>
<dbReference type="PROSITE" id="PS50885">
    <property type="entry name" value="HAMP"/>
    <property type="match status" value="1"/>
</dbReference>
<keyword evidence="4" id="KW-0597">Phosphoprotein</keyword>
<comment type="subcellular location">
    <subcellularLocation>
        <location evidence="2">Membrane</location>
    </subcellularLocation>
</comment>
<name>A0A250JIF3_9BACT</name>
<evidence type="ECO:0000256" key="8">
    <source>
        <dbReference type="ARBA" id="ARBA00022840"/>
    </source>
</evidence>
<dbReference type="SUPFAM" id="SSF55874">
    <property type="entry name" value="ATPase domain of HSP90 chaperone/DNA topoisomerase II/histidine kinase"/>
    <property type="match status" value="1"/>
</dbReference>
<dbReference type="KEGG" id="cfus:CYFUS_008858"/>
<dbReference type="Gene3D" id="3.30.565.10">
    <property type="entry name" value="Histidine kinase-like ATPase, C-terminal domain"/>
    <property type="match status" value="1"/>
</dbReference>
<dbReference type="AlphaFoldDB" id="A0A250JIF3"/>
<feature type="transmembrane region" description="Helical" evidence="10">
    <location>
        <begin position="15"/>
        <end position="36"/>
    </location>
</feature>
<dbReference type="CDD" id="cd18774">
    <property type="entry name" value="PDC2_HK_sensor"/>
    <property type="match status" value="1"/>
</dbReference>
<keyword evidence="10" id="KW-1133">Transmembrane helix</keyword>
<dbReference type="PRINTS" id="PR00344">
    <property type="entry name" value="BCTRLSENSOR"/>
</dbReference>
<sequence length="730" mass="82672">MPHMTSPRDPLARSALIKMGVRIAVVIVLSTLFSYLHMFHTLRTEALETLERHVAERATREEAIFQLAEDNHAAFNRALAERIRSLAQEEADARFERLFVRHPDGSIRNRPESFDGTRQVGLFVPRYVPVDGWMRRRLVAGYEVLSQYGPAFLVRFKDTFITLPEQPGLIYWPERPTYSQEAPAEASVADTEYFLSTLPENNPRRETRWTSVYKEQVSGRWVTVATTPLDMDGRYVASVSHDILLEELMARTLGDHLPSAYNVIFREDGQIIAHPELDLKRAPGQSNAEAQEAHLRGILEHVKSAGVRQGAFALPEYGEYVAVARMRGTGWFFATIQPEHVVTQAALRAARIVLLLGVLSLMLELAIAYWVLGEQITRPLLGITQATARIAAGEFKVELDIQRQDELGQLARAFRVMADRIQHREEELRVANEGLEQRVDERTQELKEVHQQLVQTARRTGMAEIATNVLHNVGNVLNSVYTSSQVAKERVTEMRLEQVTRVATMLQERQSDLAAFLQDERGRHLLPFLNKLGQNLVDERREVVSLLDDVGRYSEHIGEIVKVQQDYARLPRMQEPVLLDQLVEDSLRINSAGLSRHQVKLERRLESLPQVLTDKHKLLMILVNLVSNAKYALDHVPTNERILRIRLERATHDRVRIELHDNGIGIAPEMLTRIFQFGFTTRAEGHGFGLHSSALAAQELGGTLTVHSDGPGKGATFTLEIPYHPVQEGT</sequence>
<dbReference type="InterPro" id="IPR036890">
    <property type="entry name" value="HATPase_C_sf"/>
</dbReference>
<dbReference type="CDD" id="cd06225">
    <property type="entry name" value="HAMP"/>
    <property type="match status" value="1"/>
</dbReference>
<evidence type="ECO:0000256" key="7">
    <source>
        <dbReference type="ARBA" id="ARBA00022777"/>
    </source>
</evidence>
<evidence type="ECO:0000256" key="2">
    <source>
        <dbReference type="ARBA" id="ARBA00004370"/>
    </source>
</evidence>
<feature type="coiled-coil region" evidence="9">
    <location>
        <begin position="418"/>
        <end position="452"/>
    </location>
</feature>
<evidence type="ECO:0000256" key="6">
    <source>
        <dbReference type="ARBA" id="ARBA00022741"/>
    </source>
</evidence>
<evidence type="ECO:0000256" key="4">
    <source>
        <dbReference type="ARBA" id="ARBA00022553"/>
    </source>
</evidence>
<dbReference type="GO" id="GO:0004673">
    <property type="term" value="F:protein histidine kinase activity"/>
    <property type="evidence" value="ECO:0007669"/>
    <property type="project" value="UniProtKB-EC"/>
</dbReference>
<feature type="transmembrane region" description="Helical" evidence="10">
    <location>
        <begin position="352"/>
        <end position="372"/>
    </location>
</feature>
<keyword evidence="5" id="KW-0808">Transferase</keyword>
<dbReference type="Gene3D" id="6.10.340.10">
    <property type="match status" value="1"/>
</dbReference>
<evidence type="ECO:0000256" key="3">
    <source>
        <dbReference type="ARBA" id="ARBA00012438"/>
    </source>
</evidence>
<keyword evidence="8" id="KW-0067">ATP-binding</keyword>
<organism evidence="13 14">
    <name type="scientific">Cystobacter fuscus</name>
    <dbReference type="NCBI Taxonomy" id="43"/>
    <lineage>
        <taxon>Bacteria</taxon>
        <taxon>Pseudomonadati</taxon>
        <taxon>Myxococcota</taxon>
        <taxon>Myxococcia</taxon>
        <taxon>Myxococcales</taxon>
        <taxon>Cystobacterineae</taxon>
        <taxon>Archangiaceae</taxon>
        <taxon>Cystobacter</taxon>
    </lineage>
</organism>
<reference evidence="13 14" key="1">
    <citation type="submission" date="2017-06" db="EMBL/GenBank/DDBJ databases">
        <title>Sequencing and comparative analysis of myxobacterial genomes.</title>
        <authorList>
            <person name="Rupp O."/>
            <person name="Goesmann A."/>
            <person name="Sogaard-Andersen L."/>
        </authorList>
    </citation>
    <scope>NUCLEOTIDE SEQUENCE [LARGE SCALE GENOMIC DNA]</scope>
    <source>
        <strain evidence="13 14">DSM 52655</strain>
    </source>
</reference>
<evidence type="ECO:0000256" key="9">
    <source>
        <dbReference type="SAM" id="Coils"/>
    </source>
</evidence>
<protein>
    <recommendedName>
        <fullName evidence="3">histidine kinase</fullName>
        <ecNumber evidence="3">2.7.13.3</ecNumber>
    </recommendedName>
</protein>
<comment type="catalytic activity">
    <reaction evidence="1">
        <text>ATP + protein L-histidine = ADP + protein N-phospho-L-histidine.</text>
        <dbReference type="EC" id="2.7.13.3"/>
    </reaction>
</comment>
<keyword evidence="9" id="KW-0175">Coiled coil</keyword>
<dbReference type="Pfam" id="PF02518">
    <property type="entry name" value="HATPase_c"/>
    <property type="match status" value="1"/>
</dbReference>
<keyword evidence="6" id="KW-0547">Nucleotide-binding</keyword>
<dbReference type="InterPro" id="IPR050980">
    <property type="entry name" value="2C_sensor_his_kinase"/>
</dbReference>